<dbReference type="OrthoDB" id="6236007at2759"/>
<gene>
    <name evidence="2" type="ORF">AVEN_9719_1</name>
</gene>
<evidence type="ECO:0000313" key="2">
    <source>
        <dbReference type="EMBL" id="GBO26731.1"/>
    </source>
</evidence>
<organism evidence="2 3">
    <name type="scientific">Araneus ventricosus</name>
    <name type="common">Orbweaver spider</name>
    <name type="synonym">Epeira ventricosa</name>
    <dbReference type="NCBI Taxonomy" id="182803"/>
    <lineage>
        <taxon>Eukaryota</taxon>
        <taxon>Metazoa</taxon>
        <taxon>Ecdysozoa</taxon>
        <taxon>Arthropoda</taxon>
        <taxon>Chelicerata</taxon>
        <taxon>Arachnida</taxon>
        <taxon>Araneae</taxon>
        <taxon>Araneomorphae</taxon>
        <taxon>Entelegynae</taxon>
        <taxon>Araneoidea</taxon>
        <taxon>Araneidae</taxon>
        <taxon>Araneus</taxon>
    </lineage>
</organism>
<feature type="domain" description="TIL" evidence="1">
    <location>
        <begin position="9"/>
        <end position="60"/>
    </location>
</feature>
<dbReference type="Pfam" id="PF01826">
    <property type="entry name" value="TIL"/>
    <property type="match status" value="1"/>
</dbReference>
<keyword evidence="3" id="KW-1185">Reference proteome</keyword>
<name>A0A4Y2VQ31_ARAVE</name>
<dbReference type="AlphaFoldDB" id="A0A4Y2VQ31"/>
<evidence type="ECO:0000259" key="1">
    <source>
        <dbReference type="Pfam" id="PF01826"/>
    </source>
</evidence>
<dbReference type="InterPro" id="IPR002919">
    <property type="entry name" value="TIL_dom"/>
</dbReference>
<protein>
    <recommendedName>
        <fullName evidence="1">TIL domain-containing protein</fullName>
    </recommendedName>
</protein>
<accession>A0A4Y2VQ31</accession>
<sequence length="107" mass="11564">MFLAGTASCPVNERYSDCVVPCNDCHTRGDCKFLFCNKGCDCQEGYFRNSDGKCIPASECASKNEVISTHMGGCNEARCVAFCKGYGLRGSCKEAYPGGEKLCLCTK</sequence>
<evidence type="ECO:0000313" key="3">
    <source>
        <dbReference type="Proteomes" id="UP000499080"/>
    </source>
</evidence>
<dbReference type="Proteomes" id="UP000499080">
    <property type="component" value="Unassembled WGS sequence"/>
</dbReference>
<comment type="caution">
    <text evidence="2">The sequence shown here is derived from an EMBL/GenBank/DDBJ whole genome shotgun (WGS) entry which is preliminary data.</text>
</comment>
<dbReference type="EMBL" id="BGPR01049730">
    <property type="protein sequence ID" value="GBO26731.1"/>
    <property type="molecule type" value="Genomic_DNA"/>
</dbReference>
<dbReference type="SUPFAM" id="SSF57567">
    <property type="entry name" value="Serine protease inhibitors"/>
    <property type="match status" value="1"/>
</dbReference>
<reference evidence="2 3" key="1">
    <citation type="journal article" date="2019" name="Sci. Rep.">
        <title>Orb-weaving spider Araneus ventricosus genome elucidates the spidroin gene catalogue.</title>
        <authorList>
            <person name="Kono N."/>
            <person name="Nakamura H."/>
            <person name="Ohtoshi R."/>
            <person name="Moran D.A.P."/>
            <person name="Shinohara A."/>
            <person name="Yoshida Y."/>
            <person name="Fujiwara M."/>
            <person name="Mori M."/>
            <person name="Tomita M."/>
            <person name="Arakawa K."/>
        </authorList>
    </citation>
    <scope>NUCLEOTIDE SEQUENCE [LARGE SCALE GENOMIC DNA]</scope>
</reference>
<dbReference type="CDD" id="cd19941">
    <property type="entry name" value="TIL"/>
    <property type="match status" value="1"/>
</dbReference>
<proteinExistence type="predicted"/>
<dbReference type="Gene3D" id="2.10.25.10">
    <property type="entry name" value="Laminin"/>
    <property type="match status" value="1"/>
</dbReference>
<dbReference type="InterPro" id="IPR036084">
    <property type="entry name" value="Ser_inhib-like_sf"/>
</dbReference>